<feature type="compositionally biased region" description="Basic and acidic residues" evidence="1">
    <location>
        <begin position="97"/>
        <end position="111"/>
    </location>
</feature>
<reference evidence="2" key="1">
    <citation type="submission" date="2017-12" db="EMBL/GenBank/DDBJ databases">
        <authorList>
            <person name="Hurst M.R.H."/>
        </authorList>
    </citation>
    <scope>NUCLEOTIDE SEQUENCE</scope>
    <source>
        <strain evidence="2">UTEX 2505</strain>
    </source>
</reference>
<feature type="region of interest" description="Disordered" evidence="1">
    <location>
        <begin position="52"/>
        <end position="191"/>
    </location>
</feature>
<accession>A0A2K9YRM9</accession>
<proteinExistence type="predicted"/>
<evidence type="ECO:0000313" key="2">
    <source>
        <dbReference type="EMBL" id="AUW36564.1"/>
    </source>
</evidence>
<name>A0A2K9YRM9_HAELA</name>
<feature type="compositionally biased region" description="Low complexity" evidence="1">
    <location>
        <begin position="162"/>
        <end position="171"/>
    </location>
</feature>
<keyword evidence="2" id="KW-0934">Plastid</keyword>
<protein>
    <submittedName>
        <fullName evidence="2">Uncharacterized protein</fullName>
    </submittedName>
</protein>
<keyword evidence="2" id="KW-0150">Chloroplast</keyword>
<geneLocation type="chloroplast" evidence="2"/>
<dbReference type="EMBL" id="MG677935">
    <property type="protein sequence ID" value="AUW36564.1"/>
    <property type="molecule type" value="Genomic_DNA"/>
</dbReference>
<evidence type="ECO:0000256" key="1">
    <source>
        <dbReference type="SAM" id="MobiDB-lite"/>
    </source>
</evidence>
<sequence length="191" mass="19827">MFTPMTGTEWRDAIERGVATHPDGYIREASETKVSTLLCSRIVTGLGARWPPLLRLGGPSPKAGARGPPAPSWGWGPPRPTRGLGAPSPNLGLGAPEPKKQGKKEANEAEGRPSSPFGLKLSLARPLRSKLRFKPEGLGGSGAPSPKLGQGPPSPKYGLGLGAPAPTWGWGPPSPPTGGVEENIGRGETLR</sequence>
<feature type="compositionally biased region" description="Low complexity" evidence="1">
    <location>
        <begin position="63"/>
        <end position="76"/>
    </location>
</feature>
<organism evidence="2">
    <name type="scientific">Haematococcus lacustris</name>
    <name type="common">Green alga</name>
    <name type="synonym">Haematococcus pluvialis</name>
    <dbReference type="NCBI Taxonomy" id="44745"/>
    <lineage>
        <taxon>Eukaryota</taxon>
        <taxon>Viridiplantae</taxon>
        <taxon>Chlorophyta</taxon>
        <taxon>core chlorophytes</taxon>
        <taxon>Chlorophyceae</taxon>
        <taxon>CS clade</taxon>
        <taxon>Chlamydomonadales</taxon>
        <taxon>Haematococcaceae</taxon>
        <taxon>Haematococcus</taxon>
    </lineage>
</organism>
<gene>
    <name evidence="2" type="ORF">SG3EUKT977524.1</name>
</gene>
<dbReference type="AlphaFoldDB" id="A0A2K9YRM9"/>